<dbReference type="PANTHER" id="PTHR43343">
    <property type="entry name" value="PEPTIDASE S12"/>
    <property type="match status" value="1"/>
</dbReference>
<keyword evidence="1" id="KW-0645">Protease</keyword>
<dbReference type="GO" id="GO:0006508">
    <property type="term" value="P:proteolysis"/>
    <property type="evidence" value="ECO:0007669"/>
    <property type="project" value="UniProtKB-KW"/>
</dbReference>
<dbReference type="RefSeq" id="WP_239675921.1">
    <property type="nucleotide sequence ID" value="NZ_CP070499.1"/>
</dbReference>
<dbReference type="EMBL" id="CP070499">
    <property type="protein sequence ID" value="QSB13810.1"/>
    <property type="molecule type" value="Genomic_DNA"/>
</dbReference>
<dbReference type="GO" id="GO:0004252">
    <property type="term" value="F:serine-type endopeptidase activity"/>
    <property type="evidence" value="ECO:0007669"/>
    <property type="project" value="InterPro"/>
</dbReference>
<keyword evidence="4" id="KW-0472">Membrane</keyword>
<keyword evidence="4" id="KW-1133">Transmembrane helix</keyword>
<evidence type="ECO:0000256" key="2">
    <source>
        <dbReference type="ARBA" id="ARBA00022801"/>
    </source>
</evidence>
<evidence type="ECO:0000256" key="1">
    <source>
        <dbReference type="ARBA" id="ARBA00022670"/>
    </source>
</evidence>
<dbReference type="Pfam" id="PF13365">
    <property type="entry name" value="Trypsin_2"/>
    <property type="match status" value="1"/>
</dbReference>
<dbReference type="PANTHER" id="PTHR43343:SF3">
    <property type="entry name" value="PROTEASE DO-LIKE 8, CHLOROPLASTIC"/>
    <property type="match status" value="1"/>
</dbReference>
<evidence type="ECO:0000256" key="4">
    <source>
        <dbReference type="SAM" id="Phobius"/>
    </source>
</evidence>
<dbReference type="Gene3D" id="2.40.10.120">
    <property type="match status" value="1"/>
</dbReference>
<keyword evidence="2" id="KW-0378">Hydrolase</keyword>
<dbReference type="PRINTS" id="PR00834">
    <property type="entry name" value="PROTEASES2C"/>
</dbReference>
<dbReference type="InterPro" id="IPR009003">
    <property type="entry name" value="Peptidase_S1_PA"/>
</dbReference>
<sequence length="420" mass="40882">MSLHHNPSIGIGNTGGVPDPPARPASPTPARPWYEVYPGGPPDPPPPGPPAGQVPPAAGGAGPPRPRGQLLIAAAIVLLLVATTAGLLGGWVGSRLADDSGAVAGTGPVTGQAGEASLTNVVTAVQPSVVSVQTGLGEGSGVILDAEGHVLTNAHVVAGAEEDSLQVTLSDGEAESATVVGADERSDLAVLRLAESAGLPAASFGDSDAVQVGDAVLALGSPLGLEGSVSSGIVSAKNRTVQVGQQDPGLPGQPGEAPGGGAAPLSEMIQTDAPINPGNSGGALVDLNGNVVGINTAIATAGGMGSVGVGFAIPANTAVDVAEQLIAGEQVEHPYLGVAAADAPEGALVQSVAEDGPAEEAGLRTGDVITEVGTESVRSVDELVAAVQRSEVGAELPVNYLRDGAAAETTVTIGDAPTDP</sequence>
<dbReference type="Pfam" id="PF13180">
    <property type="entry name" value="PDZ_2"/>
    <property type="match status" value="1"/>
</dbReference>
<feature type="compositionally biased region" description="Pro residues" evidence="3">
    <location>
        <begin position="18"/>
        <end position="30"/>
    </location>
</feature>
<feature type="compositionally biased region" description="Pro residues" evidence="3">
    <location>
        <begin position="39"/>
        <end position="53"/>
    </location>
</feature>
<feature type="transmembrane region" description="Helical" evidence="4">
    <location>
        <begin position="70"/>
        <end position="92"/>
    </location>
</feature>
<evidence type="ECO:0000259" key="5">
    <source>
        <dbReference type="PROSITE" id="PS50106"/>
    </source>
</evidence>
<dbReference type="PROSITE" id="PS50106">
    <property type="entry name" value="PDZ"/>
    <property type="match status" value="1"/>
</dbReference>
<dbReference type="SUPFAM" id="SSF50156">
    <property type="entry name" value="PDZ domain-like"/>
    <property type="match status" value="1"/>
</dbReference>
<accession>A0A895YI43</accession>
<feature type="domain" description="PDZ" evidence="5">
    <location>
        <begin position="325"/>
        <end position="402"/>
    </location>
</feature>
<reference evidence="6" key="1">
    <citation type="submission" date="2021-02" db="EMBL/GenBank/DDBJ databases">
        <title>Natrosporangium hydrolyticum gen. nov., sp. nov, a haloalkaliphilic actinobacterium from a soda solonchak soil.</title>
        <authorList>
            <person name="Sorokin D.Y."/>
            <person name="Khijniak T.V."/>
            <person name="Zakharycheva A.P."/>
            <person name="Boueva O.V."/>
            <person name="Ariskina E.V."/>
            <person name="Hahnke R.L."/>
            <person name="Bunk B."/>
            <person name="Sproer C."/>
            <person name="Schumann P."/>
            <person name="Evtushenko L.I."/>
            <person name="Kublanov I.V."/>
        </authorList>
    </citation>
    <scope>NUCLEOTIDE SEQUENCE</scope>
    <source>
        <strain evidence="6">DSM 106523</strain>
    </source>
</reference>
<protein>
    <submittedName>
        <fullName evidence="6">Trypsin-like peptidase domain-containing protein</fullName>
    </submittedName>
</protein>
<dbReference type="KEGG" id="nhy:JQS43_19975"/>
<feature type="region of interest" description="Disordered" evidence="3">
    <location>
        <begin position="1"/>
        <end position="63"/>
    </location>
</feature>
<dbReference type="InterPro" id="IPR051201">
    <property type="entry name" value="Chloro_Bact_Ser_Proteases"/>
</dbReference>
<evidence type="ECO:0000313" key="6">
    <source>
        <dbReference type="EMBL" id="QSB13810.1"/>
    </source>
</evidence>
<dbReference type="SMART" id="SM00228">
    <property type="entry name" value="PDZ"/>
    <property type="match status" value="1"/>
</dbReference>
<evidence type="ECO:0000313" key="7">
    <source>
        <dbReference type="Proteomes" id="UP000662857"/>
    </source>
</evidence>
<name>A0A895YI43_9ACTN</name>
<dbReference type="AlphaFoldDB" id="A0A895YI43"/>
<evidence type="ECO:0000256" key="3">
    <source>
        <dbReference type="SAM" id="MobiDB-lite"/>
    </source>
</evidence>
<dbReference type="SUPFAM" id="SSF50494">
    <property type="entry name" value="Trypsin-like serine proteases"/>
    <property type="match status" value="1"/>
</dbReference>
<dbReference type="InterPro" id="IPR036034">
    <property type="entry name" value="PDZ_sf"/>
</dbReference>
<dbReference type="Proteomes" id="UP000662857">
    <property type="component" value="Chromosome"/>
</dbReference>
<dbReference type="InterPro" id="IPR001940">
    <property type="entry name" value="Peptidase_S1C"/>
</dbReference>
<proteinExistence type="predicted"/>
<keyword evidence="4" id="KW-0812">Transmembrane</keyword>
<dbReference type="InterPro" id="IPR001478">
    <property type="entry name" value="PDZ"/>
</dbReference>
<organism evidence="6 7">
    <name type="scientific">Natronosporangium hydrolyticum</name>
    <dbReference type="NCBI Taxonomy" id="2811111"/>
    <lineage>
        <taxon>Bacteria</taxon>
        <taxon>Bacillati</taxon>
        <taxon>Actinomycetota</taxon>
        <taxon>Actinomycetes</taxon>
        <taxon>Micromonosporales</taxon>
        <taxon>Micromonosporaceae</taxon>
        <taxon>Natronosporangium</taxon>
    </lineage>
</organism>
<keyword evidence="7" id="KW-1185">Reference proteome</keyword>
<dbReference type="Gene3D" id="2.30.42.10">
    <property type="match status" value="1"/>
</dbReference>
<gene>
    <name evidence="6" type="ORF">JQS43_19975</name>
</gene>